<gene>
    <name evidence="1" type="ORF">AB0I48_12075</name>
</gene>
<name>A0ABV3FS97_9NOCA</name>
<protein>
    <submittedName>
        <fullName evidence="1">Uncharacterized protein</fullName>
    </submittedName>
</protein>
<evidence type="ECO:0000313" key="1">
    <source>
        <dbReference type="EMBL" id="MEV0708295.1"/>
    </source>
</evidence>
<comment type="caution">
    <text evidence="1">The sequence shown here is derived from an EMBL/GenBank/DDBJ whole genome shotgun (WGS) entry which is preliminary data.</text>
</comment>
<sequence length="77" mass="7583">MRAATARYSSAAGYTRAGPYSLAHCGSWVSAVSAGVDMSTASAIAGTASGAAGSVVAVLELHVVVMVSKLAEGRGPR</sequence>
<evidence type="ECO:0000313" key="2">
    <source>
        <dbReference type="Proteomes" id="UP001551695"/>
    </source>
</evidence>
<proteinExistence type="predicted"/>
<accession>A0ABV3FS97</accession>
<keyword evidence="2" id="KW-1185">Reference proteome</keyword>
<dbReference type="RefSeq" id="WP_357782855.1">
    <property type="nucleotide sequence ID" value="NZ_JBFAKC010000004.1"/>
</dbReference>
<organism evidence="1 2">
    <name type="scientific">Nocardia aurea</name>
    <dbReference type="NCBI Taxonomy" id="2144174"/>
    <lineage>
        <taxon>Bacteria</taxon>
        <taxon>Bacillati</taxon>
        <taxon>Actinomycetota</taxon>
        <taxon>Actinomycetes</taxon>
        <taxon>Mycobacteriales</taxon>
        <taxon>Nocardiaceae</taxon>
        <taxon>Nocardia</taxon>
    </lineage>
</organism>
<dbReference type="EMBL" id="JBFAKC010000004">
    <property type="protein sequence ID" value="MEV0708295.1"/>
    <property type="molecule type" value="Genomic_DNA"/>
</dbReference>
<dbReference type="Proteomes" id="UP001551695">
    <property type="component" value="Unassembled WGS sequence"/>
</dbReference>
<reference evidence="1 2" key="1">
    <citation type="submission" date="2024-06" db="EMBL/GenBank/DDBJ databases">
        <title>The Natural Products Discovery Center: Release of the First 8490 Sequenced Strains for Exploring Actinobacteria Biosynthetic Diversity.</title>
        <authorList>
            <person name="Kalkreuter E."/>
            <person name="Kautsar S.A."/>
            <person name="Yang D."/>
            <person name="Bader C.D."/>
            <person name="Teijaro C.N."/>
            <person name="Fluegel L."/>
            <person name="Davis C.M."/>
            <person name="Simpson J.R."/>
            <person name="Lauterbach L."/>
            <person name="Steele A.D."/>
            <person name="Gui C."/>
            <person name="Meng S."/>
            <person name="Li G."/>
            <person name="Viehrig K."/>
            <person name="Ye F."/>
            <person name="Su P."/>
            <person name="Kiefer A.F."/>
            <person name="Nichols A."/>
            <person name="Cepeda A.J."/>
            <person name="Yan W."/>
            <person name="Fan B."/>
            <person name="Jiang Y."/>
            <person name="Adhikari A."/>
            <person name="Zheng C.-J."/>
            <person name="Schuster L."/>
            <person name="Cowan T.M."/>
            <person name="Smanski M.J."/>
            <person name="Chevrette M.G."/>
            <person name="De Carvalho L.P.S."/>
            <person name="Shen B."/>
        </authorList>
    </citation>
    <scope>NUCLEOTIDE SEQUENCE [LARGE SCALE GENOMIC DNA]</scope>
    <source>
        <strain evidence="1 2">NPDC050403</strain>
    </source>
</reference>